<evidence type="ECO:0000256" key="1">
    <source>
        <dbReference type="SAM" id="Coils"/>
    </source>
</evidence>
<feature type="coiled-coil region" evidence="1">
    <location>
        <begin position="347"/>
        <end position="399"/>
    </location>
</feature>
<proteinExistence type="predicted"/>
<sequence>MSFANQRNILIHDQLGNLYNFRWNDGKIIFTYFDKYLKKFDEDILVEDCTLEFDAGIDEQDQVYFVYQREDGKMVLMSCMNGFWHKNLLGGSNILKIFNLNMVVHNQKVHIIYCVPANENDMVYRIYHHYYDEQEWKSIVLQDIQRKNLLNPFQIIKNGNKLIIGFYDLINDQEQIYIKEFDTKNIQWEDTIQLTLSSSNKLYLDIFMENSQIIHLTYSEYFEGNLVIKYEKYKLENNKAIKILEKILSNPSNCSYPTFIKCKDKLWNVWTEYDQIVSSFTIDDGLNWNGPYLWKKSKEENFFRYKFITNDENVNMNYQFNHAFGKGYPEFSLIGFGMLEEAVKIPLKSIKKKEEEYIVEVKEASENKTNNEEVYLREIERLQENIKNLEERVSNIEEYLKRRRRGILFPIKK</sequence>
<accession>A0A5C0SEG7</accession>
<organism evidence="2 3">
    <name type="scientific">Crassaminicella thermophila</name>
    <dbReference type="NCBI Taxonomy" id="2599308"/>
    <lineage>
        <taxon>Bacteria</taxon>
        <taxon>Bacillati</taxon>
        <taxon>Bacillota</taxon>
        <taxon>Clostridia</taxon>
        <taxon>Eubacteriales</taxon>
        <taxon>Clostridiaceae</taxon>
        <taxon>Crassaminicella</taxon>
    </lineage>
</organism>
<keyword evidence="3" id="KW-1185">Reference proteome</keyword>
<dbReference type="RefSeq" id="WP_148809487.1">
    <property type="nucleotide sequence ID" value="NZ_CP042243.1"/>
</dbReference>
<keyword evidence="1" id="KW-0175">Coiled coil</keyword>
<name>A0A5C0SEG7_CRATE</name>
<evidence type="ECO:0000313" key="3">
    <source>
        <dbReference type="Proteomes" id="UP000324646"/>
    </source>
</evidence>
<protein>
    <submittedName>
        <fullName evidence="2">Uncharacterized protein</fullName>
    </submittedName>
</protein>
<dbReference type="Proteomes" id="UP000324646">
    <property type="component" value="Chromosome"/>
</dbReference>
<dbReference type="EMBL" id="CP042243">
    <property type="protein sequence ID" value="QEK12332.1"/>
    <property type="molecule type" value="Genomic_DNA"/>
</dbReference>
<gene>
    <name evidence="2" type="ORF">FQB35_08055</name>
</gene>
<dbReference type="KEGG" id="crs:FQB35_08055"/>
<reference evidence="2 3" key="1">
    <citation type="submission" date="2019-07" db="EMBL/GenBank/DDBJ databases">
        <title>Complete genome of Crassaminicella thermophila SY095.</title>
        <authorList>
            <person name="Li X."/>
        </authorList>
    </citation>
    <scope>NUCLEOTIDE SEQUENCE [LARGE SCALE GENOMIC DNA]</scope>
    <source>
        <strain evidence="2 3">SY095</strain>
    </source>
</reference>
<dbReference type="AlphaFoldDB" id="A0A5C0SEG7"/>
<evidence type="ECO:0000313" key="2">
    <source>
        <dbReference type="EMBL" id="QEK12332.1"/>
    </source>
</evidence>
<dbReference type="OrthoDB" id="1706352at2"/>